<evidence type="ECO:0000313" key="2">
    <source>
        <dbReference type="Proteomes" id="UP000060630"/>
    </source>
</evidence>
<dbReference type="AlphaFoldDB" id="A0A106QCF0"/>
<protein>
    <submittedName>
        <fullName evidence="1">Uncharacterized protein</fullName>
    </submittedName>
</protein>
<accession>A0A106QCF0</accession>
<evidence type="ECO:0000313" key="1">
    <source>
        <dbReference type="EMBL" id="KWA84291.1"/>
    </source>
</evidence>
<proteinExistence type="predicted"/>
<reference evidence="1 2" key="1">
    <citation type="submission" date="2015-11" db="EMBL/GenBank/DDBJ databases">
        <title>Expanding the genomic diversity of Burkholderia species for the development of highly accurate diagnostics.</title>
        <authorList>
            <person name="Sahl J."/>
            <person name="Keim P."/>
            <person name="Wagner D."/>
        </authorList>
    </citation>
    <scope>NUCLEOTIDE SEQUENCE [LARGE SCALE GENOMIC DNA]</scope>
    <source>
        <strain evidence="1 2">MSMB2087WGS</strain>
    </source>
</reference>
<gene>
    <name evidence="1" type="ORF">WL29_23325</name>
</gene>
<dbReference type="EMBL" id="LPHD01000049">
    <property type="protein sequence ID" value="KWA84291.1"/>
    <property type="molecule type" value="Genomic_DNA"/>
</dbReference>
<sequence length="89" mass="10043">MRYIRFTNAAVAVDSAPAKAQREPSPPTQTFWALNPMRGKLGTYAAIRLRGDLMWVGIRTATTLDWVRADLVLSRSEAEAWFQRAGFSR</sequence>
<comment type="caution">
    <text evidence="1">The sequence shown here is derived from an EMBL/GenBank/DDBJ whole genome shotgun (WGS) entry which is preliminary data.</text>
</comment>
<dbReference type="Proteomes" id="UP000060630">
    <property type="component" value="Unassembled WGS sequence"/>
</dbReference>
<name>A0A106QCF0_9BURK</name>
<dbReference type="RefSeq" id="WP_060192689.1">
    <property type="nucleotide sequence ID" value="NZ_LPHD01000049.1"/>
</dbReference>
<organism evidence="1 2">
    <name type="scientific">Burkholderia ubonensis</name>
    <dbReference type="NCBI Taxonomy" id="101571"/>
    <lineage>
        <taxon>Bacteria</taxon>
        <taxon>Pseudomonadati</taxon>
        <taxon>Pseudomonadota</taxon>
        <taxon>Betaproteobacteria</taxon>
        <taxon>Burkholderiales</taxon>
        <taxon>Burkholderiaceae</taxon>
        <taxon>Burkholderia</taxon>
        <taxon>Burkholderia cepacia complex</taxon>
    </lineage>
</organism>